<comment type="caution">
    <text evidence="1">The sequence shown here is derived from an EMBL/GenBank/DDBJ whole genome shotgun (WGS) entry which is preliminary data.</text>
</comment>
<protein>
    <submittedName>
        <fullName evidence="1">Putative secreted protein</fullName>
    </submittedName>
</protein>
<evidence type="ECO:0000313" key="2">
    <source>
        <dbReference type="Proteomes" id="UP000555546"/>
    </source>
</evidence>
<dbReference type="RefSeq" id="WP_183657493.1">
    <property type="nucleotide sequence ID" value="NZ_JACIJG010000027.1"/>
</dbReference>
<reference evidence="1 2" key="1">
    <citation type="submission" date="2020-08" db="EMBL/GenBank/DDBJ databases">
        <title>Genomic Encyclopedia of Type Strains, Phase IV (KMG-IV): sequencing the most valuable type-strain genomes for metagenomic binning, comparative biology and taxonomic classification.</title>
        <authorList>
            <person name="Goeker M."/>
        </authorList>
    </citation>
    <scope>NUCLEOTIDE SEQUENCE [LARGE SCALE GENOMIC DNA]</scope>
    <source>
        <strain evidence="1 2">DSM 26944</strain>
    </source>
</reference>
<organism evidence="1 2">
    <name type="scientific">Brucella daejeonensis</name>
    <dbReference type="NCBI Taxonomy" id="659015"/>
    <lineage>
        <taxon>Bacteria</taxon>
        <taxon>Pseudomonadati</taxon>
        <taxon>Pseudomonadota</taxon>
        <taxon>Alphaproteobacteria</taxon>
        <taxon>Hyphomicrobiales</taxon>
        <taxon>Brucellaceae</taxon>
        <taxon>Brucella/Ochrobactrum group</taxon>
        <taxon>Brucella</taxon>
    </lineage>
</organism>
<dbReference type="EMBL" id="JACIJG010000027">
    <property type="protein sequence ID" value="MBB5704285.1"/>
    <property type="molecule type" value="Genomic_DNA"/>
</dbReference>
<evidence type="ECO:0000313" key="1">
    <source>
        <dbReference type="EMBL" id="MBB5704285.1"/>
    </source>
</evidence>
<gene>
    <name evidence="1" type="ORF">FHS76_004202</name>
</gene>
<sequence>MATKPTTAAFPDFILEVETETAGTFTKVCGLTQRGINRQHNMQTTEVPQDCDDESLPSAIERAVQSSEVTISANGIWAAQSHEMMMDWWYNGEVKNIRIQHVKAAVGDTEYETGPAYLVNLNNAVEKGQKVSADIEIQFDGVPTRTAKVAP</sequence>
<dbReference type="Pfam" id="PF06199">
    <property type="entry name" value="Phage_tail_2"/>
    <property type="match status" value="1"/>
</dbReference>
<proteinExistence type="predicted"/>
<dbReference type="AlphaFoldDB" id="A0A7W9B120"/>
<keyword evidence="2" id="KW-1185">Reference proteome</keyword>
<dbReference type="InterPro" id="IPR011855">
    <property type="entry name" value="Phgtail_TP901_1"/>
</dbReference>
<accession>A0A7W9B120</accession>
<name>A0A7W9B120_9HYPH</name>
<dbReference type="Proteomes" id="UP000555546">
    <property type="component" value="Unassembled WGS sequence"/>
</dbReference>